<dbReference type="EMBL" id="JARBHB010000014">
    <property type="protein sequence ID" value="KAJ8868877.1"/>
    <property type="molecule type" value="Genomic_DNA"/>
</dbReference>
<feature type="compositionally biased region" description="Polar residues" evidence="1">
    <location>
        <begin position="372"/>
        <end position="382"/>
    </location>
</feature>
<comment type="caution">
    <text evidence="2">The sequence shown here is derived from an EMBL/GenBank/DDBJ whole genome shotgun (WGS) entry which is preliminary data.</text>
</comment>
<keyword evidence="3" id="KW-1185">Reference proteome</keyword>
<feature type="region of interest" description="Disordered" evidence="1">
    <location>
        <begin position="67"/>
        <end position="110"/>
    </location>
</feature>
<organism evidence="2 3">
    <name type="scientific">Dryococelus australis</name>
    <dbReference type="NCBI Taxonomy" id="614101"/>
    <lineage>
        <taxon>Eukaryota</taxon>
        <taxon>Metazoa</taxon>
        <taxon>Ecdysozoa</taxon>
        <taxon>Arthropoda</taxon>
        <taxon>Hexapoda</taxon>
        <taxon>Insecta</taxon>
        <taxon>Pterygota</taxon>
        <taxon>Neoptera</taxon>
        <taxon>Polyneoptera</taxon>
        <taxon>Phasmatodea</taxon>
        <taxon>Verophasmatodea</taxon>
        <taxon>Anareolatae</taxon>
        <taxon>Phasmatidae</taxon>
        <taxon>Eurycanthinae</taxon>
        <taxon>Dryococelus</taxon>
    </lineage>
</organism>
<feature type="region of interest" description="Disordered" evidence="1">
    <location>
        <begin position="357"/>
        <end position="384"/>
    </location>
</feature>
<feature type="region of interest" description="Disordered" evidence="1">
    <location>
        <begin position="290"/>
        <end position="323"/>
    </location>
</feature>
<name>A0ABQ9G9Q2_9NEOP</name>
<protein>
    <submittedName>
        <fullName evidence="2">Uncharacterized protein</fullName>
    </submittedName>
</protein>
<reference evidence="2 3" key="1">
    <citation type="submission" date="2023-02" db="EMBL/GenBank/DDBJ databases">
        <title>LHISI_Scaffold_Assembly.</title>
        <authorList>
            <person name="Stuart O.P."/>
            <person name="Cleave R."/>
            <person name="Magrath M.J.L."/>
            <person name="Mikheyev A.S."/>
        </authorList>
    </citation>
    <scope>NUCLEOTIDE SEQUENCE [LARGE SCALE GENOMIC DNA]</scope>
    <source>
        <strain evidence="2">Daus_M_001</strain>
        <tissue evidence="2">Leg muscle</tissue>
    </source>
</reference>
<feature type="compositionally biased region" description="Basic and acidic residues" evidence="1">
    <location>
        <begin position="92"/>
        <end position="107"/>
    </location>
</feature>
<accession>A0ABQ9G9Q2</accession>
<evidence type="ECO:0000256" key="1">
    <source>
        <dbReference type="SAM" id="MobiDB-lite"/>
    </source>
</evidence>
<gene>
    <name evidence="2" type="ORF">PR048_030418</name>
</gene>
<sequence>MKQRFTRRWQAMEIVQANSTGAESTQQQKLLLIIFPRSCKNAQFNRTNAKEKKSINQQYTPTLAKKRPLKTAINSDSSEHHGLERLTSMEQNRNERVEETGVPEKTRTQTALSGTIPTCNNQEMEEMYSSIGTAIRAPKQQGKTLSTTKVEEIIHSGQLRCSAPYMRHGPSPLLEVSTGLATMQECSGETGCASVLHDALRELGKILGGSRRHYILPQLSGRQSSTEAAWPSVREQSELWTTGDCRMTAGEVFVVLSAAQASRPGGGVQSLVSSAEVSLPQAMHGIIKQHECSGEKSPSIKKSRMSSLSPMRSQGEKSRQPMREQVVGNCSHVELKSQQAVLERIQLPVAGTAELDKFPEEGTDHGGGTLASEGNSSDSNWRQRNKIGSGDSCRRYICHQEMHFSMEHYKSEARDRGEGEETPPKKCYRCYKWKEMNEDLAGLCNIAFNEDTGNAKCTNRLFSGNTYGKVEVGKVKQIKAGLGNIVGQEGSGMDTGHPQGVKADGKSGGGNIGGRRGYVRRTTGKCAESFVIYHNGKNKIKINVRKTKVVRFTRKKIRRDKYRWERQEIEEAAEYKYVGIVLQGDLRWKKNRVLNGVSCEVKEKTYGIMAQPMLEYAAAVWDPYVEMEVRKLKRCREGQQEGVIHITELTSTMGALQGTIINSYTPLDGHLLLSNCHSTVPVPAERNRGATTTSNTFTQGEATLETCRPFLCRRTSSGGIGDPYSSPSLNSPHSMGDQWRLNRAWSASQNRTDIVNCVYFVHARPYTLGIKRSVPCCLTLECTSSIYTEVTGGMGPRRLTLARVSIDCMSAESSRGLACSEQEIGYMLGSTPKEMEGVCPHISQDQVLAKVHSGNVAGHPGVDQTIKNEMESFNSKKSAKHYVGHVLEEDNTSYMMKFMTITKDRSFFFPEKEDISLVELCDVKQVLDNPICNRLQNYSFKNLDFGIFLCVC</sequence>
<dbReference type="Proteomes" id="UP001159363">
    <property type="component" value="Chromosome 13"/>
</dbReference>
<evidence type="ECO:0000313" key="3">
    <source>
        <dbReference type="Proteomes" id="UP001159363"/>
    </source>
</evidence>
<proteinExistence type="predicted"/>
<evidence type="ECO:0000313" key="2">
    <source>
        <dbReference type="EMBL" id="KAJ8868877.1"/>
    </source>
</evidence>